<dbReference type="KEGG" id="rir:BN877_p0152"/>
<accession>U4Q3R2</accession>
<sequence>MGWRAIKGLLKGIDVLVGEADATTGLGECRAETETGCGPNGHFQNVAHFGLGAAAMLCRTDLDGAMRFLGYVSDCYGGHDSTSCITDRNDGSMEILPSYFKINVEEGL</sequence>
<proteinExistence type="predicted"/>
<dbReference type="HOGENOM" id="CLU_2194862_0_0_5"/>
<reference evidence="1 2" key="1">
    <citation type="journal article" date="2013" name="Genome Announc.">
        <title>Complete Genome Sequence of the Sesbania Symbiont and Rice Growth-Promoting Endophyte Rhizobium sp. Strain IRBG74.</title>
        <authorList>
            <person name="Crook M.B."/>
            <person name="Mitra S."/>
            <person name="Ane J.M."/>
            <person name="Sadowsky M.J."/>
            <person name="Gyaneshwar P."/>
        </authorList>
    </citation>
    <scope>NUCLEOTIDE SEQUENCE [LARGE SCALE GENOMIC DNA]</scope>
    <source>
        <strain evidence="1 2">IRBG74</strain>
        <plasmid evidence="2">IRBL74_p</plasmid>
    </source>
</reference>
<organism evidence="1 2">
    <name type="scientific">Agrobacterium pusense</name>
    <dbReference type="NCBI Taxonomy" id="648995"/>
    <lineage>
        <taxon>Bacteria</taxon>
        <taxon>Pseudomonadati</taxon>
        <taxon>Pseudomonadota</taxon>
        <taxon>Alphaproteobacteria</taxon>
        <taxon>Hyphomicrobiales</taxon>
        <taxon>Rhizobiaceae</taxon>
        <taxon>Rhizobium/Agrobacterium group</taxon>
        <taxon>Agrobacterium</taxon>
    </lineage>
</organism>
<dbReference type="EMBL" id="HG518324">
    <property type="protein sequence ID" value="CDI11881.1"/>
    <property type="molecule type" value="Genomic_DNA"/>
</dbReference>
<keyword evidence="1" id="KW-0614">Plasmid</keyword>
<geneLocation type="plasmid" evidence="1 2">
    <name>IRBL74_p</name>
</geneLocation>
<name>U4Q3R2_9HYPH</name>
<gene>
    <name evidence="1" type="ORF">BN877_p0152</name>
</gene>
<dbReference type="Proteomes" id="UP000016944">
    <property type="component" value="Plasmid IRBL74_p"/>
</dbReference>
<evidence type="ECO:0000313" key="1">
    <source>
        <dbReference type="EMBL" id="CDI11881.1"/>
    </source>
</evidence>
<evidence type="ECO:0000313" key="2">
    <source>
        <dbReference type="Proteomes" id="UP000016944"/>
    </source>
</evidence>
<protein>
    <submittedName>
        <fullName evidence="1">Uncharacterized protein</fullName>
    </submittedName>
</protein>
<dbReference type="AlphaFoldDB" id="U4Q3R2"/>